<evidence type="ECO:0000313" key="2">
    <source>
        <dbReference type="Proteomes" id="UP000036908"/>
    </source>
</evidence>
<accession>A0A0L8AN37</accession>
<gene>
    <name evidence="1" type="ORF">OB69_05125</name>
</gene>
<keyword evidence="2" id="KW-1185">Reference proteome</keyword>
<protein>
    <submittedName>
        <fullName evidence="1">Uncharacterized protein</fullName>
    </submittedName>
</protein>
<proteinExistence type="predicted"/>
<dbReference type="AlphaFoldDB" id="A0A0L8AN37"/>
<dbReference type="Proteomes" id="UP000036908">
    <property type="component" value="Unassembled WGS sequence"/>
</dbReference>
<dbReference type="EMBL" id="JSVA01000006">
    <property type="protein sequence ID" value="KOF03676.1"/>
    <property type="molecule type" value="Genomic_DNA"/>
</dbReference>
<organism evidence="1 2">
    <name type="scientific">Roseivirga seohaensis subsp. aquiponti</name>
    <dbReference type="NCBI Taxonomy" id="1566026"/>
    <lineage>
        <taxon>Bacteria</taxon>
        <taxon>Pseudomonadati</taxon>
        <taxon>Bacteroidota</taxon>
        <taxon>Cytophagia</taxon>
        <taxon>Cytophagales</taxon>
        <taxon>Roseivirgaceae</taxon>
        <taxon>Roseivirga</taxon>
    </lineage>
</organism>
<comment type="caution">
    <text evidence="1">The sequence shown here is derived from an EMBL/GenBank/DDBJ whole genome shotgun (WGS) entry which is preliminary data.</text>
</comment>
<sequence>MSHQVEKNLLTQPEVNRHISNLKVSNICYQIAGMTRLATTLSFPFFKIQLQNLSRKVLAMHRA</sequence>
<reference evidence="2" key="1">
    <citation type="submission" date="2014-11" db="EMBL/GenBank/DDBJ databases">
        <title>Genome sequencing of Roseivirga sp. D-25.</title>
        <authorList>
            <person name="Selvaratnam C."/>
            <person name="Thevarajoo S."/>
            <person name="Goh K.M."/>
            <person name="Eee R."/>
            <person name="Chan K.-G."/>
            <person name="Chong C.S."/>
        </authorList>
    </citation>
    <scope>NUCLEOTIDE SEQUENCE [LARGE SCALE GENOMIC DNA]</scope>
    <source>
        <strain evidence="2">D-25</strain>
    </source>
</reference>
<name>A0A0L8AN37_9BACT</name>
<dbReference type="PATRIC" id="fig|1566026.4.peg.2849"/>
<evidence type="ECO:0000313" key="1">
    <source>
        <dbReference type="EMBL" id="KOF03676.1"/>
    </source>
</evidence>